<sequence length="396" mass="43997">MNKLFLFFLFFLIVFDLQVPFLPNGCGSSVIVLILLLVMVLLKGKLKVSGQVFGSLFPLLLLHLAVALFVVLRVLYDKGEEFQVLLSVGKSVVVFLAVFLFFLMFERAAYAVPDLIKSVFLFNALVCFVAGTIPSVLEVVRYFQFDSSATAVITYRNAFLSGSGFFSIGSAYGLVTFFLIYIYMVERRVTDFTTVASILFIFSAGFVAARVSMIGIALAAPLLLRRNFRMFVRSSVVLIGAVVMFLTVPGLDKYNSWLFEFFSSGLQSSTLAVLLQDMYFIPDINTLVFGDGKYGLSGEVYYGGSDVGYMRNLFLGGVPYVALLLGFPLFLLLEARKHKAMLCFGSVIIICAFHAKGAFIYNNAQGMAVFYAIYLHVRLSKERIASDENLTEVRSI</sequence>
<feature type="transmembrane region" description="Helical" evidence="1">
    <location>
        <begin position="56"/>
        <end position="76"/>
    </location>
</feature>
<keyword evidence="1" id="KW-0812">Transmembrane</keyword>
<feature type="transmembrane region" description="Helical" evidence="1">
    <location>
        <begin position="340"/>
        <end position="361"/>
    </location>
</feature>
<feature type="transmembrane region" description="Helical" evidence="1">
    <location>
        <begin position="230"/>
        <end position="251"/>
    </location>
</feature>
<protein>
    <submittedName>
        <fullName evidence="2">Uncharacterized protein</fullName>
    </submittedName>
</protein>
<name>A0A7V8UC74_9PSED</name>
<feature type="transmembrane region" description="Helical" evidence="1">
    <location>
        <begin position="195"/>
        <end position="224"/>
    </location>
</feature>
<evidence type="ECO:0000256" key="1">
    <source>
        <dbReference type="SAM" id="Phobius"/>
    </source>
</evidence>
<evidence type="ECO:0000313" key="3">
    <source>
        <dbReference type="Proteomes" id="UP000572407"/>
    </source>
</evidence>
<reference evidence="2 3" key="1">
    <citation type="submission" date="2019-06" db="EMBL/GenBank/DDBJ databases">
        <title>Analysis of the biodiversity of Brassica napus bacterial endophytes for the selection of potential efficient biofertilizers for rapeseed crops.</title>
        <authorList>
            <person name="Jimenez-Gomez A."/>
            <person name="Saati-Santamaria Z."/>
            <person name="Menendez E."/>
            <person name="Rivas R."/>
            <person name="Mateos P.F."/>
            <person name="Velazquez E."/>
            <person name="Garcia-Fraile P."/>
        </authorList>
    </citation>
    <scope>NUCLEOTIDE SEQUENCE [LARGE SCALE GENOMIC DNA]</scope>
    <source>
        <strain evidence="2 3">CDVBN10</strain>
    </source>
</reference>
<proteinExistence type="predicted"/>
<dbReference type="Proteomes" id="UP000572407">
    <property type="component" value="Unassembled WGS sequence"/>
</dbReference>
<dbReference type="AlphaFoldDB" id="A0A7V8UC74"/>
<comment type="caution">
    <text evidence="2">The sequence shown here is derived from an EMBL/GenBank/DDBJ whole genome shotgun (WGS) entry which is preliminary data.</text>
</comment>
<keyword evidence="1" id="KW-0472">Membrane</keyword>
<gene>
    <name evidence="2" type="ORF">FHK92_16185</name>
</gene>
<evidence type="ECO:0000313" key="2">
    <source>
        <dbReference type="EMBL" id="MBA1379326.1"/>
    </source>
</evidence>
<keyword evidence="1" id="KW-1133">Transmembrane helix</keyword>
<feature type="transmembrane region" description="Helical" evidence="1">
    <location>
        <begin position="115"/>
        <end position="137"/>
    </location>
</feature>
<dbReference type="RefSeq" id="WP_181288847.1">
    <property type="nucleotide sequence ID" value="NZ_VDLV01000026.1"/>
</dbReference>
<dbReference type="EMBL" id="VDLV01000026">
    <property type="protein sequence ID" value="MBA1379326.1"/>
    <property type="molecule type" value="Genomic_DNA"/>
</dbReference>
<feature type="transmembrane region" description="Helical" evidence="1">
    <location>
        <begin position="26"/>
        <end position="44"/>
    </location>
</feature>
<organism evidence="2 3">
    <name type="scientific">Pseudomonas brassicacearum subsp. neoaurantiaca</name>
    <dbReference type="NCBI Taxonomy" id="494916"/>
    <lineage>
        <taxon>Bacteria</taxon>
        <taxon>Pseudomonadati</taxon>
        <taxon>Pseudomonadota</taxon>
        <taxon>Gammaproteobacteria</taxon>
        <taxon>Pseudomonadales</taxon>
        <taxon>Pseudomonadaceae</taxon>
        <taxon>Pseudomonas</taxon>
    </lineage>
</organism>
<accession>A0A7V8UC74</accession>
<feature type="transmembrane region" description="Helical" evidence="1">
    <location>
        <begin position="157"/>
        <end position="183"/>
    </location>
</feature>
<feature type="transmembrane region" description="Helical" evidence="1">
    <location>
        <begin position="82"/>
        <end position="103"/>
    </location>
</feature>
<feature type="transmembrane region" description="Helical" evidence="1">
    <location>
        <begin position="313"/>
        <end position="333"/>
    </location>
</feature>